<evidence type="ECO:0000313" key="10">
    <source>
        <dbReference type="EMBL" id="ADP80315.1"/>
    </source>
</evidence>
<comment type="subcellular location">
    <subcellularLocation>
        <location evidence="1">Cell membrane</location>
        <topology evidence="1">Multi-pass membrane protein</topology>
    </subcellularLocation>
</comment>
<organism evidence="10 11">
    <name type="scientific">Pseudofrankia inefficax (strain DSM 45817 / CECT 9037 / DDB 130130 / EuI1c)</name>
    <name type="common">Frankia inefficax</name>
    <dbReference type="NCBI Taxonomy" id="298654"/>
    <lineage>
        <taxon>Bacteria</taxon>
        <taxon>Bacillati</taxon>
        <taxon>Actinomycetota</taxon>
        <taxon>Actinomycetes</taxon>
        <taxon>Frankiales</taxon>
        <taxon>Frankiaceae</taxon>
        <taxon>Pseudofrankia</taxon>
    </lineage>
</organism>
<dbReference type="PANTHER" id="PTHR34697">
    <property type="entry name" value="PHOSPHATIDYLGLYCEROL LYSYLTRANSFERASE"/>
    <property type="match status" value="1"/>
</dbReference>
<dbReference type="GO" id="GO:0005886">
    <property type="term" value="C:plasma membrane"/>
    <property type="evidence" value="ECO:0007669"/>
    <property type="project" value="UniProtKB-SubCell"/>
</dbReference>
<gene>
    <name evidence="10" type="ordered locus">FraEuI1c_2276</name>
</gene>
<dbReference type="EMBL" id="CP002299">
    <property type="protein sequence ID" value="ADP80315.1"/>
    <property type="molecule type" value="Genomic_DNA"/>
</dbReference>
<dbReference type="HOGENOM" id="CLU_008255_7_3_11"/>
<feature type="compositionally biased region" description="Polar residues" evidence="6">
    <location>
        <begin position="55"/>
        <end position="64"/>
    </location>
</feature>
<dbReference type="Pfam" id="PF16995">
    <property type="entry name" value="tRNA-synt_2_TM"/>
    <property type="match status" value="1"/>
</dbReference>
<dbReference type="GO" id="GO:0016755">
    <property type="term" value="F:aminoacyltransferase activity"/>
    <property type="evidence" value="ECO:0007669"/>
    <property type="project" value="TreeGrafter"/>
</dbReference>
<dbReference type="KEGG" id="fri:FraEuI1c_2276"/>
<evidence type="ECO:0000256" key="2">
    <source>
        <dbReference type="ARBA" id="ARBA00022475"/>
    </source>
</evidence>
<feature type="compositionally biased region" description="Low complexity" evidence="6">
    <location>
        <begin position="91"/>
        <end position="105"/>
    </location>
</feature>
<dbReference type="Proteomes" id="UP000002484">
    <property type="component" value="Chromosome"/>
</dbReference>
<feature type="domain" description="Phosphatidylglycerol lysyltransferase C-terminal" evidence="8">
    <location>
        <begin position="608"/>
        <end position="719"/>
    </location>
</feature>
<evidence type="ECO:0000256" key="5">
    <source>
        <dbReference type="ARBA" id="ARBA00023136"/>
    </source>
</evidence>
<feature type="transmembrane region" description="Helical" evidence="7">
    <location>
        <begin position="191"/>
        <end position="210"/>
    </location>
</feature>
<evidence type="ECO:0000313" key="11">
    <source>
        <dbReference type="Proteomes" id="UP000002484"/>
    </source>
</evidence>
<keyword evidence="3 7" id="KW-0812">Transmembrane</keyword>
<dbReference type="PANTHER" id="PTHR34697:SF2">
    <property type="entry name" value="PHOSPHATIDYLGLYCEROL LYSYLTRANSFERASE"/>
    <property type="match status" value="1"/>
</dbReference>
<accession>E3IZ32</accession>
<dbReference type="eggNOG" id="COG2898">
    <property type="taxonomic scope" value="Bacteria"/>
</dbReference>
<dbReference type="InterPro" id="IPR031553">
    <property type="entry name" value="tRNA-synt_2_TM"/>
</dbReference>
<keyword evidence="11" id="KW-1185">Reference proteome</keyword>
<dbReference type="InParanoid" id="E3IZ32"/>
<proteinExistence type="predicted"/>
<evidence type="ECO:0000259" key="8">
    <source>
        <dbReference type="Pfam" id="PF09924"/>
    </source>
</evidence>
<keyword evidence="5 7" id="KW-0472">Membrane</keyword>
<evidence type="ECO:0000256" key="3">
    <source>
        <dbReference type="ARBA" id="ARBA00022692"/>
    </source>
</evidence>
<feature type="transmembrane region" description="Helical" evidence="7">
    <location>
        <begin position="152"/>
        <end position="171"/>
    </location>
</feature>
<reference evidence="10 11" key="1">
    <citation type="submission" date="2010-10" db="EMBL/GenBank/DDBJ databases">
        <title>Complete sequence of Frankia sp. EuI1c.</title>
        <authorList>
            <consortium name="US DOE Joint Genome Institute"/>
            <person name="Lucas S."/>
            <person name="Copeland A."/>
            <person name="Lapidus A."/>
            <person name="Cheng J.-F."/>
            <person name="Bruce D."/>
            <person name="Goodwin L."/>
            <person name="Pitluck S."/>
            <person name="Chertkov O."/>
            <person name="Detter J.C."/>
            <person name="Han C."/>
            <person name="Tapia R."/>
            <person name="Land M."/>
            <person name="Hauser L."/>
            <person name="Jeffries C."/>
            <person name="Kyrpides N."/>
            <person name="Ivanova N."/>
            <person name="Mikhailova N."/>
            <person name="Beauchemin N."/>
            <person name="Sen A."/>
            <person name="Sur S.A."/>
            <person name="Gtari M."/>
            <person name="Wall L."/>
            <person name="Tisa L."/>
            <person name="Woyke T."/>
        </authorList>
    </citation>
    <scope>NUCLEOTIDE SEQUENCE [LARGE SCALE GENOMIC DNA]</scope>
    <source>
        <strain evidence="11">DSM 45817 / CECT 9037 / EuI1c</strain>
    </source>
</reference>
<evidence type="ECO:0008006" key="12">
    <source>
        <dbReference type="Google" id="ProtNLM"/>
    </source>
</evidence>
<keyword evidence="2" id="KW-1003">Cell membrane</keyword>
<dbReference type="InterPro" id="IPR024320">
    <property type="entry name" value="LPG_synthase_C"/>
</dbReference>
<dbReference type="InterPro" id="IPR051211">
    <property type="entry name" value="PG_lysyltransferase"/>
</dbReference>
<dbReference type="STRING" id="298654.FraEuI1c_2276"/>
<protein>
    <recommendedName>
        <fullName evidence="12">Phosphatidylglycerol lysyltransferase C-terminal domain-containing protein</fullName>
    </recommendedName>
</protein>
<feature type="compositionally biased region" description="Low complexity" evidence="6">
    <location>
        <begin position="582"/>
        <end position="599"/>
    </location>
</feature>
<feature type="transmembrane region" description="Helical" evidence="7">
    <location>
        <begin position="269"/>
        <end position="290"/>
    </location>
</feature>
<sequence length="756" mass="80734">MGHAQDTCPANLAWHGDGQPTVLLTTGLVPHTQSQPDVAGGRVVESDIAGPGQNRVMTDQTTSSRRAPAVRTVARVDSSVGGTPQSGGPVGHAAANGTARAQAAGRGVGPEGGRRRIPGWLAGRIPGRPRSSGADAGRTPPEGWRRGATPRIAALLAYVIGLLDILSAVTPPGHGRVIQLRSVLPGYIPEHARTLTVLVGVLLILLAHGLARRKRRAWQLVLTLTAASTVLHVLKGLDYDDAIGSAVFALWLMYRHRDFHAEPDPSSRWHALGALIALFTMSLLIGIAMLRIGWARHLIGHYPLSEQLEHVILGLVGAHGPVNIPSPRVDRVISRTLAGMGLLTAAVPTWMALRPAHPFPRHNRDDEAGLIALLARHGAEDSLGWFALRRDKAVIWSPSGKSAIAYRVLSGVMLASGDPIGDREAWPGAIAEFLRVAASHAWVPAVIGCSAHGGTAWTRSGLTALELGDEAVLSVEDFSLEGRPMRGVRQAVARAERAGYTATARRLKDVPAAERAALRRAARAWRGSEPERGFSMALGRFSEDPTDPTVPCQVAPWAAECVLVTAVSRPEPVDAPAPAPAPAAGTKPDGAGTAATPTAESSDGSGAGEPRGMLLFVPWGRDGMSLDLMLRDPQADNGVTELLIVSAVRSGKELGIRRISLNFAAFRQLLEHGGRLGAGPVARGTKWLLVFMSRWFQIESLYRFNARFRPAWEPRYVCFPANRDLPRVAVAMAEAEAFLTKPWRRSKGPQQAPDDE</sequence>
<feature type="region of interest" description="Disordered" evidence="6">
    <location>
        <begin position="573"/>
        <end position="610"/>
    </location>
</feature>
<feature type="region of interest" description="Disordered" evidence="6">
    <location>
        <begin position="48"/>
        <end position="145"/>
    </location>
</feature>
<dbReference type="AlphaFoldDB" id="E3IZ32"/>
<evidence type="ECO:0000256" key="1">
    <source>
        <dbReference type="ARBA" id="ARBA00004651"/>
    </source>
</evidence>
<evidence type="ECO:0000256" key="7">
    <source>
        <dbReference type="SAM" id="Phobius"/>
    </source>
</evidence>
<evidence type="ECO:0000256" key="4">
    <source>
        <dbReference type="ARBA" id="ARBA00022989"/>
    </source>
</evidence>
<feature type="compositionally biased region" description="Low complexity" evidence="6">
    <location>
        <begin position="65"/>
        <end position="76"/>
    </location>
</feature>
<feature type="domain" description="Lysyl-tRNA synthetase N-terminal transmembrane region" evidence="9">
    <location>
        <begin position="148"/>
        <end position="290"/>
    </location>
</feature>
<name>E3IZ32_PSEI1</name>
<evidence type="ECO:0000259" key="9">
    <source>
        <dbReference type="Pfam" id="PF16995"/>
    </source>
</evidence>
<feature type="domain" description="Phosphatidylglycerol lysyltransferase C-terminal" evidence="8">
    <location>
        <begin position="372"/>
        <end position="546"/>
    </location>
</feature>
<evidence type="ECO:0000256" key="6">
    <source>
        <dbReference type="SAM" id="MobiDB-lite"/>
    </source>
</evidence>
<keyword evidence="4 7" id="KW-1133">Transmembrane helix</keyword>
<dbReference type="GO" id="GO:0055091">
    <property type="term" value="P:phospholipid homeostasis"/>
    <property type="evidence" value="ECO:0007669"/>
    <property type="project" value="TreeGrafter"/>
</dbReference>
<dbReference type="Pfam" id="PF09924">
    <property type="entry name" value="LPG_synthase_C"/>
    <property type="match status" value="2"/>
</dbReference>